<dbReference type="SMART" id="SM00020">
    <property type="entry name" value="Tryp_SPc"/>
    <property type="match status" value="1"/>
</dbReference>
<reference evidence="6" key="1">
    <citation type="submission" date="2025-08" db="UniProtKB">
        <authorList>
            <consortium name="RefSeq"/>
        </authorList>
    </citation>
    <scope>IDENTIFICATION</scope>
    <source>
        <tissue evidence="6">Whole Larva</tissue>
    </source>
</reference>
<keyword evidence="5" id="KW-1185">Reference proteome</keyword>
<feature type="signal peptide" evidence="3">
    <location>
        <begin position="1"/>
        <end position="20"/>
    </location>
</feature>
<dbReference type="InterPro" id="IPR001314">
    <property type="entry name" value="Peptidase_S1A"/>
</dbReference>
<sequence length="352" mass="37300">MSIAVITSVMIAVFCGLGLGYNFDEHYGKPGFPVLPPPRTTRQTTGGGGFICVSPANCNNPNNTNVIDPRIVTPGTAQPTTCPAGQVECACGTRYIPVVDEVAGATKQGAFPWQAYLEFNGRYNGSGVLVDPTHVVTAAHKVFPYMTTPQAITVKMGVWNNPTGPNVQMSTVRAIRIHPGYQAKIPTLMDDIAILQLTTPIVLGKSPSVGAACLPSADISQYIGRRCLVAGWGVTSFGANDAPTMNQKQVQVPIVDYNTCRTSMMQGHVLGTNTDRFLDTGNREICAGGEANRDACTQDGGSPLVCQGSADGVFRVVGLVIWGKNCGQPNVYGVYVSVPAYLTWIRATIAAL</sequence>
<proteinExistence type="inferred from homology"/>
<evidence type="ECO:0000256" key="3">
    <source>
        <dbReference type="SAM" id="SignalP"/>
    </source>
</evidence>
<dbReference type="Proteomes" id="UP000695000">
    <property type="component" value="Unplaced"/>
</dbReference>
<organism evidence="5 6">
    <name type="scientific">Nicrophorus vespilloides</name>
    <name type="common">Boreal carrion beetle</name>
    <dbReference type="NCBI Taxonomy" id="110193"/>
    <lineage>
        <taxon>Eukaryota</taxon>
        <taxon>Metazoa</taxon>
        <taxon>Ecdysozoa</taxon>
        <taxon>Arthropoda</taxon>
        <taxon>Hexapoda</taxon>
        <taxon>Insecta</taxon>
        <taxon>Pterygota</taxon>
        <taxon>Neoptera</taxon>
        <taxon>Endopterygota</taxon>
        <taxon>Coleoptera</taxon>
        <taxon>Polyphaga</taxon>
        <taxon>Staphyliniformia</taxon>
        <taxon>Silphidae</taxon>
        <taxon>Nicrophorinae</taxon>
        <taxon>Nicrophorus</taxon>
    </lineage>
</organism>
<dbReference type="PRINTS" id="PR00722">
    <property type="entry name" value="CHYMOTRYPSIN"/>
</dbReference>
<dbReference type="GeneID" id="108560656"/>
<name>A0ABM1MGT7_NICVS</name>
<dbReference type="CDD" id="cd00190">
    <property type="entry name" value="Tryp_SPc"/>
    <property type="match status" value="1"/>
</dbReference>
<dbReference type="SUPFAM" id="SSF50494">
    <property type="entry name" value="Trypsin-like serine proteases"/>
    <property type="match status" value="1"/>
</dbReference>
<gene>
    <name evidence="6" type="primary">LOC108560656</name>
</gene>
<keyword evidence="3" id="KW-0732">Signal</keyword>
<dbReference type="InterPro" id="IPR051487">
    <property type="entry name" value="Ser/Thr_Proteases_Immune/Dev"/>
</dbReference>
<feature type="chain" id="PRO_5046373886" evidence="3">
    <location>
        <begin position="21"/>
        <end position="352"/>
    </location>
</feature>
<protein>
    <submittedName>
        <fullName evidence="6">Tryptase gamma-like</fullName>
    </submittedName>
</protein>
<accession>A0ABM1MGT7</accession>
<dbReference type="PANTHER" id="PTHR24256">
    <property type="entry name" value="TRYPTASE-RELATED"/>
    <property type="match status" value="1"/>
</dbReference>
<dbReference type="Gene3D" id="2.40.10.10">
    <property type="entry name" value="Trypsin-like serine proteases"/>
    <property type="match status" value="1"/>
</dbReference>
<dbReference type="RefSeq" id="XP_017773787.1">
    <property type="nucleotide sequence ID" value="XM_017918298.1"/>
</dbReference>
<evidence type="ECO:0000259" key="4">
    <source>
        <dbReference type="PROSITE" id="PS50240"/>
    </source>
</evidence>
<dbReference type="Pfam" id="PF00089">
    <property type="entry name" value="Trypsin"/>
    <property type="match status" value="1"/>
</dbReference>
<comment type="similarity">
    <text evidence="2">Belongs to the peptidase S1 family. CLIP subfamily.</text>
</comment>
<feature type="domain" description="Peptidase S1" evidence="4">
    <location>
        <begin position="102"/>
        <end position="350"/>
    </location>
</feature>
<keyword evidence="1" id="KW-1015">Disulfide bond</keyword>
<evidence type="ECO:0000256" key="2">
    <source>
        <dbReference type="ARBA" id="ARBA00024195"/>
    </source>
</evidence>
<dbReference type="InterPro" id="IPR001254">
    <property type="entry name" value="Trypsin_dom"/>
</dbReference>
<evidence type="ECO:0000313" key="6">
    <source>
        <dbReference type="RefSeq" id="XP_017773787.1"/>
    </source>
</evidence>
<dbReference type="InterPro" id="IPR009003">
    <property type="entry name" value="Peptidase_S1_PA"/>
</dbReference>
<dbReference type="InterPro" id="IPR043504">
    <property type="entry name" value="Peptidase_S1_PA_chymotrypsin"/>
</dbReference>
<evidence type="ECO:0000256" key="1">
    <source>
        <dbReference type="ARBA" id="ARBA00023157"/>
    </source>
</evidence>
<dbReference type="PROSITE" id="PS50240">
    <property type="entry name" value="TRYPSIN_DOM"/>
    <property type="match status" value="1"/>
</dbReference>
<evidence type="ECO:0000313" key="5">
    <source>
        <dbReference type="Proteomes" id="UP000695000"/>
    </source>
</evidence>